<sequence>MMSGLFYLDEVTHEEKRAWILGIAAVASYAVYLVLILGRAGGRPLAQVPYVATLLWTVGASIVATIVLSIAAAMVSKDGGKDQRDREIGRFGEYVGHSFVVIGAVAALLLAMAEAPHFWIANAVYLAFTLSAILGSVARIFAYRRGFQPW</sequence>
<feature type="transmembrane region" description="Helical" evidence="1">
    <location>
        <begin position="94"/>
        <end position="113"/>
    </location>
</feature>
<gene>
    <name evidence="2" type="ordered locus">AMED_2017</name>
</gene>
<dbReference type="AlphaFoldDB" id="A0A0H3D0H6"/>
<feature type="transmembrane region" description="Helical" evidence="1">
    <location>
        <begin position="18"/>
        <end position="38"/>
    </location>
</feature>
<keyword evidence="1" id="KW-0812">Transmembrane</keyword>
<dbReference type="HOGENOM" id="CLU_131973_0_0_11"/>
<evidence type="ECO:0000313" key="2">
    <source>
        <dbReference type="EMBL" id="ADJ43825.1"/>
    </source>
</evidence>
<feature type="transmembrane region" description="Helical" evidence="1">
    <location>
        <begin position="119"/>
        <end position="142"/>
    </location>
</feature>
<dbReference type="KEGG" id="amd:AMED_2017"/>
<accession>A0A0H3D0H6</accession>
<dbReference type="OrthoDB" id="4559359at2"/>
<dbReference type="EMBL" id="CP002000">
    <property type="protein sequence ID" value="ADJ43825.1"/>
    <property type="molecule type" value="Genomic_DNA"/>
</dbReference>
<feature type="transmembrane region" description="Helical" evidence="1">
    <location>
        <begin position="50"/>
        <end position="73"/>
    </location>
</feature>
<evidence type="ECO:0000256" key="1">
    <source>
        <dbReference type="SAM" id="Phobius"/>
    </source>
</evidence>
<name>A0A0H3D0H6_AMYMU</name>
<keyword evidence="1" id="KW-0472">Membrane</keyword>
<dbReference type="PATRIC" id="fig|749927.5.peg.2082"/>
<keyword evidence="1" id="KW-1133">Transmembrane helix</keyword>
<proteinExistence type="predicted"/>
<organism evidence="2 3">
    <name type="scientific">Amycolatopsis mediterranei (strain U-32)</name>
    <dbReference type="NCBI Taxonomy" id="749927"/>
    <lineage>
        <taxon>Bacteria</taxon>
        <taxon>Bacillati</taxon>
        <taxon>Actinomycetota</taxon>
        <taxon>Actinomycetes</taxon>
        <taxon>Pseudonocardiales</taxon>
        <taxon>Pseudonocardiaceae</taxon>
        <taxon>Amycolatopsis</taxon>
    </lineage>
</organism>
<reference evidence="2 3" key="1">
    <citation type="journal article" date="2010" name="Cell Res.">
        <title>Complete genome sequence of the rifamycin SV-producing Amycolatopsis mediterranei U32 revealed its genetic characteristics in phylogeny and metabolism.</title>
        <authorList>
            <person name="Zhao W."/>
            <person name="Zhong Y."/>
            <person name="Yuan H."/>
            <person name="Wang J."/>
            <person name="Zheng H."/>
            <person name="Wang Y."/>
            <person name="Cen X."/>
            <person name="Xu F."/>
            <person name="Bai J."/>
            <person name="Han X."/>
            <person name="Lu G."/>
            <person name="Zhu Y."/>
            <person name="Shao Z."/>
            <person name="Yan H."/>
            <person name="Li C."/>
            <person name="Peng N."/>
            <person name="Zhang Z."/>
            <person name="Zhang Y."/>
            <person name="Lin W."/>
            <person name="Fan Y."/>
            <person name="Qin Z."/>
            <person name="Hu Y."/>
            <person name="Zhu B."/>
            <person name="Wang S."/>
            <person name="Ding X."/>
            <person name="Zhao G.P."/>
        </authorList>
    </citation>
    <scope>NUCLEOTIDE SEQUENCE [LARGE SCALE GENOMIC DNA]</scope>
    <source>
        <strain evidence="3">U-32</strain>
    </source>
</reference>
<dbReference type="RefSeq" id="WP_013223906.1">
    <property type="nucleotide sequence ID" value="NC_014318.1"/>
</dbReference>
<dbReference type="eggNOG" id="ENOG5032RUB">
    <property type="taxonomic scope" value="Bacteria"/>
</dbReference>
<protein>
    <submittedName>
        <fullName evidence="2">Uncharacterized protein</fullName>
    </submittedName>
</protein>
<dbReference type="Proteomes" id="UP000000328">
    <property type="component" value="Chromosome"/>
</dbReference>
<dbReference type="GeneID" id="92869804"/>
<evidence type="ECO:0000313" key="3">
    <source>
        <dbReference type="Proteomes" id="UP000000328"/>
    </source>
</evidence>